<keyword evidence="2" id="KW-0238">DNA-binding</keyword>
<keyword evidence="1" id="KW-0805">Transcription regulation</keyword>
<gene>
    <name evidence="5" type="ORF">ACFSJD_37050</name>
</gene>
<dbReference type="PANTHER" id="PTHR44688">
    <property type="entry name" value="DNA-BINDING TRANSCRIPTIONAL ACTIVATOR DEVR_DOSR"/>
    <property type="match status" value="1"/>
</dbReference>
<evidence type="ECO:0000256" key="2">
    <source>
        <dbReference type="ARBA" id="ARBA00023125"/>
    </source>
</evidence>
<dbReference type="PRINTS" id="PR00038">
    <property type="entry name" value="HTHLUXR"/>
</dbReference>
<evidence type="ECO:0000313" key="5">
    <source>
        <dbReference type="EMBL" id="MFD1523142.1"/>
    </source>
</evidence>
<dbReference type="RefSeq" id="WP_379659388.1">
    <property type="nucleotide sequence ID" value="NZ_JBHUCO010000058.1"/>
</dbReference>
<evidence type="ECO:0000256" key="1">
    <source>
        <dbReference type="ARBA" id="ARBA00023015"/>
    </source>
</evidence>
<dbReference type="InterPro" id="IPR016032">
    <property type="entry name" value="Sig_transdc_resp-reg_C-effctor"/>
</dbReference>
<proteinExistence type="predicted"/>
<dbReference type="SMART" id="SM00421">
    <property type="entry name" value="HTH_LUXR"/>
    <property type="match status" value="1"/>
</dbReference>
<reference evidence="6" key="1">
    <citation type="journal article" date="2019" name="Int. J. Syst. Evol. Microbiol.">
        <title>The Global Catalogue of Microorganisms (GCM) 10K type strain sequencing project: providing services to taxonomists for standard genome sequencing and annotation.</title>
        <authorList>
            <consortium name="The Broad Institute Genomics Platform"/>
            <consortium name="The Broad Institute Genome Sequencing Center for Infectious Disease"/>
            <person name="Wu L."/>
            <person name="Ma J."/>
        </authorList>
    </citation>
    <scope>NUCLEOTIDE SEQUENCE [LARGE SCALE GENOMIC DNA]</scope>
    <source>
        <strain evidence="6">CCM 7043</strain>
    </source>
</reference>
<organism evidence="5 6">
    <name type="scientific">Pseudonocardia yunnanensis</name>
    <dbReference type="NCBI Taxonomy" id="58107"/>
    <lineage>
        <taxon>Bacteria</taxon>
        <taxon>Bacillati</taxon>
        <taxon>Actinomycetota</taxon>
        <taxon>Actinomycetes</taxon>
        <taxon>Pseudonocardiales</taxon>
        <taxon>Pseudonocardiaceae</taxon>
        <taxon>Pseudonocardia</taxon>
    </lineage>
</organism>
<evidence type="ECO:0000313" key="6">
    <source>
        <dbReference type="Proteomes" id="UP001597114"/>
    </source>
</evidence>
<dbReference type="PANTHER" id="PTHR44688:SF16">
    <property type="entry name" value="DNA-BINDING TRANSCRIPTIONAL ACTIVATOR DEVR_DOSR"/>
    <property type="match status" value="1"/>
</dbReference>
<accession>A0ABW4F8A6</accession>
<dbReference type="PROSITE" id="PS50043">
    <property type="entry name" value="HTH_LUXR_2"/>
    <property type="match status" value="1"/>
</dbReference>
<keyword evidence="6" id="KW-1185">Reference proteome</keyword>
<evidence type="ECO:0000256" key="3">
    <source>
        <dbReference type="ARBA" id="ARBA00023163"/>
    </source>
</evidence>
<feature type="domain" description="HTH luxR-type" evidence="4">
    <location>
        <begin position="540"/>
        <end position="605"/>
    </location>
</feature>
<dbReference type="Proteomes" id="UP001597114">
    <property type="component" value="Unassembled WGS sequence"/>
</dbReference>
<evidence type="ECO:0000259" key="4">
    <source>
        <dbReference type="PROSITE" id="PS50043"/>
    </source>
</evidence>
<protein>
    <submittedName>
        <fullName evidence="5">LuxR C-terminal-related transcriptional regulator</fullName>
    </submittedName>
</protein>
<dbReference type="InterPro" id="IPR036388">
    <property type="entry name" value="WH-like_DNA-bd_sf"/>
</dbReference>
<comment type="caution">
    <text evidence="5">The sequence shown here is derived from an EMBL/GenBank/DDBJ whole genome shotgun (WGS) entry which is preliminary data.</text>
</comment>
<keyword evidence="3" id="KW-0804">Transcription</keyword>
<dbReference type="SUPFAM" id="SSF46894">
    <property type="entry name" value="C-terminal effector domain of the bipartite response regulators"/>
    <property type="match status" value="1"/>
</dbReference>
<dbReference type="Pfam" id="PF00196">
    <property type="entry name" value="GerE"/>
    <property type="match status" value="1"/>
</dbReference>
<sequence length="611" mass="66200">MIDIGSRVRFRHPLLRSAVFRAAAVGELQDVHAALAAAPGLDPDRRAWHRAQASPGPDEEIAAELDRSADRARARGGLAAAAAFRERAATLTPDPARRVTRALAAAQAKLQAGEFGPASELVLTAEFGPLDDLLRARIALLRAQIAFAAERTDEAPQLLLSAAARLEGLDVALAHETYLDAFSAAIFVGRLTGDPGLREIARAVRQAPAHRHDKRDLILDGLAALFTEGYAAAVPLRQRAVQAFLSEDISADDEPRLLWIAASAAANLWDDEGWNVLSARHVRVTRDTGALSELPLALSSQIVALLFDGKLATAAALIEEMRAVREATGGTIAPYGATVYAALRGRETSARELIDATLKEVLQRGEGNGAMNAHWASAVLLNGLGRHEEALASARSASEYPLEFVPANWGLVELIEAAVRTGDNRVAADAFERLSETTGAARTDWSLGVESRSRALLGAGDADELYRQAIDHLGRTRVKVELARTHLLYGEWLRREGRRIDARRHLRTAHNQFTSMGAEGFGERARRELAATGETARTRAPDTREELTAQETEIARLAALGRTNAQIGAQLFISPRTVEWHLGKVFMKLRVSSRKELYDALPQDARVSVPC</sequence>
<dbReference type="EMBL" id="JBHUCO010000058">
    <property type="protein sequence ID" value="MFD1523142.1"/>
    <property type="molecule type" value="Genomic_DNA"/>
</dbReference>
<name>A0ABW4F8A6_9PSEU</name>
<dbReference type="InterPro" id="IPR000792">
    <property type="entry name" value="Tscrpt_reg_LuxR_C"/>
</dbReference>
<dbReference type="Gene3D" id="1.10.10.10">
    <property type="entry name" value="Winged helix-like DNA-binding domain superfamily/Winged helix DNA-binding domain"/>
    <property type="match status" value="1"/>
</dbReference>
<dbReference type="CDD" id="cd06170">
    <property type="entry name" value="LuxR_C_like"/>
    <property type="match status" value="1"/>
</dbReference>